<dbReference type="InterPro" id="IPR045670">
    <property type="entry name" value="DUF5916"/>
</dbReference>
<reference evidence="2" key="1">
    <citation type="submission" date="2018-05" db="EMBL/GenBank/DDBJ databases">
        <authorList>
            <person name="Lanie J.A."/>
            <person name="Ng W.-L."/>
            <person name="Kazmierczak K.M."/>
            <person name="Andrzejewski T.M."/>
            <person name="Davidsen T.M."/>
            <person name="Wayne K.J."/>
            <person name="Tettelin H."/>
            <person name="Glass J.I."/>
            <person name="Rusch D."/>
            <person name="Podicherti R."/>
            <person name="Tsui H.-C.T."/>
            <person name="Winkler M.E."/>
        </authorList>
    </citation>
    <scope>NUCLEOTIDE SEQUENCE</scope>
</reference>
<name>A0A381Y7R3_9ZZZZ</name>
<evidence type="ECO:0000259" key="1">
    <source>
        <dbReference type="Pfam" id="PF19313"/>
    </source>
</evidence>
<proteinExistence type="predicted"/>
<dbReference type="Gene3D" id="2.60.40.1190">
    <property type="match status" value="1"/>
</dbReference>
<dbReference type="AlphaFoldDB" id="A0A381Y7R3"/>
<feature type="domain" description="DUF5916" evidence="1">
    <location>
        <begin position="397"/>
        <end position="503"/>
    </location>
</feature>
<accession>A0A381Y7R3</accession>
<gene>
    <name evidence="2" type="ORF">METZ01_LOCUS125516</name>
</gene>
<dbReference type="SUPFAM" id="SSF49344">
    <property type="entry name" value="CBD9-like"/>
    <property type="match status" value="1"/>
</dbReference>
<dbReference type="Pfam" id="PF19313">
    <property type="entry name" value="DUF5916"/>
    <property type="match status" value="1"/>
</dbReference>
<protein>
    <recommendedName>
        <fullName evidence="1">DUF5916 domain-containing protein</fullName>
    </recommendedName>
</protein>
<dbReference type="CDD" id="cd09618">
    <property type="entry name" value="CBM9_like_2"/>
    <property type="match status" value="1"/>
</dbReference>
<dbReference type="EMBL" id="UINC01017510">
    <property type="protein sequence ID" value="SVA72662.1"/>
    <property type="molecule type" value="Genomic_DNA"/>
</dbReference>
<evidence type="ECO:0000313" key="2">
    <source>
        <dbReference type="EMBL" id="SVA72662.1"/>
    </source>
</evidence>
<sequence length="890" mass="97152">MTRDAAAPVRCLALCALLLPAVTFAQESGTVSVQPFTNITGEPGDAWIGAGIAEALSADLQETSGIEVATHGSVNVPWVVSGAYQRVDNQIRITARMVEVASGAVLRTAMVDGPLDELFELQDRLAAALARPPEVPASPTVATVPLTVSDGDANAPTMIDGPPPPTAPAVMSRDAQGGATIRAIKLDEGIAVDGVLNEAIYTTVPSFGGFIQMEPRAGAPATERTEAWVLFDDTNLYVVARAWDAAPESEWVINEMRRDSPNLSQNEGVGILLDTFYDRRNGVFFTISPIGGRVDGEVSNERNYNGDWNPVWTVETGRFEGGWSFEAAIPFKSMRYRPGRSQVWGLQMRRRVRHKNETAFLTPLDPGLGQTAIFQVSRSATLIGLEVPARGRAVEIKPYVIGNVSSDVNASPVVSNVMGGNVGLDLIKYGVTENLTADFTVNTDFAQVEADEQQVNLTRFNLFFPEKREFFLENQGMFSFGSSGRGSSRGSDTPVMFHSRRIGLSGGQVVPIVAGERLTGRVGRFSLGLANIQTGDEAVSGAVATNFSVARLKRDLLRRSSVGAIATNRSVLADGPGTSQTYGVDAAFAFYENLAINTYWATTRTTGRHGQDTSYQGAFRYNGDRYGLTAEHLFVEADFAPAVGFVRRDDFRKSRGSARFSPRPLGIEAVRKFTWEASYDYISDAAGTVETREAQGRFETEFENSDTIEVSYTDTHDFLKEPFAIAPDVTVPIGGYDFWNARTSLRFGPQRRLSGTVFAEHGAFYGGTKTAVGFGGRGSFSGRVELTPQFSFRPGLSVNWIDLPQGSFLTQLVTTHATYTINPKTFINALIQYNSSNNGMSANVRLRWEYQPGSELFIVYNEQRDTLSPRAFPELDSRAFIVKINRLFRF</sequence>
<organism evidence="2">
    <name type="scientific">marine metagenome</name>
    <dbReference type="NCBI Taxonomy" id="408172"/>
    <lineage>
        <taxon>unclassified sequences</taxon>
        <taxon>metagenomes</taxon>
        <taxon>ecological metagenomes</taxon>
    </lineage>
</organism>